<dbReference type="InterPro" id="IPR034240">
    <property type="entry name" value="eIF3G_RRM"/>
</dbReference>
<evidence type="ECO:0000313" key="9">
    <source>
        <dbReference type="EMBL" id="JAN57211.1"/>
    </source>
</evidence>
<evidence type="ECO:0000313" key="10">
    <source>
        <dbReference type="EMBL" id="KZS12541.1"/>
    </source>
</evidence>
<feature type="domain" description="RRM" evidence="8">
    <location>
        <begin position="211"/>
        <end position="289"/>
    </location>
</feature>
<proteinExistence type="inferred from homology"/>
<evidence type="ECO:0000256" key="2">
    <source>
        <dbReference type="ARBA" id="ARBA00022540"/>
    </source>
</evidence>
<dbReference type="PIRSF" id="PIRSF037949">
    <property type="entry name" value="Transl_init_eIF-3_RNA-bind"/>
    <property type="match status" value="1"/>
</dbReference>
<dbReference type="GO" id="GO:0005852">
    <property type="term" value="C:eukaryotic translation initiation factor 3 complex"/>
    <property type="evidence" value="ECO:0007669"/>
    <property type="project" value="UniProtKB-UniRule"/>
</dbReference>
<dbReference type="PROSITE" id="PS50102">
    <property type="entry name" value="RRM"/>
    <property type="match status" value="1"/>
</dbReference>
<evidence type="ECO:0000256" key="6">
    <source>
        <dbReference type="PROSITE-ProRule" id="PRU00176"/>
    </source>
</evidence>
<dbReference type="InterPro" id="IPR003954">
    <property type="entry name" value="RRM_euk-type"/>
</dbReference>
<dbReference type="InterPro" id="IPR017334">
    <property type="entry name" value="eIF3_g"/>
</dbReference>
<keyword evidence="11" id="KW-1185">Reference proteome</keyword>
<reference evidence="9" key="1">
    <citation type="submission" date="2015-10" db="EMBL/GenBank/DDBJ databases">
        <title>EvidentialGene: Evidence-directed Construction of Complete mRNA Transcriptomes without Genomes.</title>
        <authorList>
            <person name="Gilbert D.G."/>
        </authorList>
    </citation>
    <scope>NUCLEOTIDE SEQUENCE</scope>
</reference>
<evidence type="ECO:0000256" key="1">
    <source>
        <dbReference type="ARBA" id="ARBA00022490"/>
    </source>
</evidence>
<protein>
    <recommendedName>
        <fullName evidence="5">Eukaryotic translation initiation factor 3 subunit G</fullName>
        <shortName evidence="5">eIF3g</shortName>
    </recommendedName>
    <alternativeName>
        <fullName evidence="5">Eukaryotic translation initiation factor 3 RNA-binding subunit</fullName>
        <shortName evidence="5">eIF-3 RNA-binding subunit</shortName>
    </alternativeName>
    <alternativeName>
        <fullName evidence="5">Eukaryotic translation initiation factor 3 subunit 4</fullName>
    </alternativeName>
</protein>
<dbReference type="GO" id="GO:0003743">
    <property type="term" value="F:translation initiation factor activity"/>
    <property type="evidence" value="ECO:0007669"/>
    <property type="project" value="UniProtKB-UniRule"/>
</dbReference>
<reference evidence="10 11" key="2">
    <citation type="submission" date="2016-03" db="EMBL/GenBank/DDBJ databases">
        <title>EvidentialGene: Evidence-directed Construction of Genes on Genomes.</title>
        <authorList>
            <person name="Gilbert D.G."/>
            <person name="Choi J.-H."/>
            <person name="Mockaitis K."/>
            <person name="Colbourne J."/>
            <person name="Pfrender M."/>
        </authorList>
    </citation>
    <scope>NUCLEOTIDE SEQUENCE [LARGE SCALE GENOMIC DNA]</scope>
    <source>
        <strain evidence="10 11">Xinb3</strain>
        <tissue evidence="10">Complete organism</tissue>
    </source>
</reference>
<evidence type="ECO:0000256" key="3">
    <source>
        <dbReference type="ARBA" id="ARBA00022884"/>
    </source>
</evidence>
<comment type="similarity">
    <text evidence="5">Belongs to the eIF-3 subunit G family.</text>
</comment>
<keyword evidence="2 5" id="KW-0396">Initiation factor</keyword>
<comment type="function">
    <text evidence="5">RNA-binding component of the eukaryotic translation initiation factor 3 (eIF-3) complex, which is involved in protein synthesis of a specialized repertoire of mRNAs and, together with other initiation factors, stimulates binding of mRNA and methionyl-tRNAi to the 40S ribosome. The eIF-3 complex specifically targets and initiates translation of a subset of mRNAs involved in cell proliferation. This subunit can bind 18S rRNA.</text>
</comment>
<dbReference type="GO" id="GO:0033290">
    <property type="term" value="C:eukaryotic 48S preinitiation complex"/>
    <property type="evidence" value="ECO:0007669"/>
    <property type="project" value="UniProtKB-UniRule"/>
</dbReference>
<dbReference type="HAMAP" id="MF_03006">
    <property type="entry name" value="eIF3g"/>
    <property type="match status" value="1"/>
</dbReference>
<dbReference type="Pfam" id="PF00076">
    <property type="entry name" value="RRM_1"/>
    <property type="match status" value="1"/>
</dbReference>
<dbReference type="PANTHER" id="PTHR10352">
    <property type="entry name" value="EUKARYOTIC TRANSLATION INITIATION FACTOR 3 SUBUNIT G"/>
    <property type="match status" value="1"/>
</dbReference>
<dbReference type="GO" id="GO:0001732">
    <property type="term" value="P:formation of cytoplasmic translation initiation complex"/>
    <property type="evidence" value="ECO:0007669"/>
    <property type="project" value="UniProtKB-UniRule"/>
</dbReference>
<dbReference type="CDD" id="cd12933">
    <property type="entry name" value="eIF3G"/>
    <property type="match status" value="1"/>
</dbReference>
<evidence type="ECO:0000256" key="7">
    <source>
        <dbReference type="SAM" id="MobiDB-lite"/>
    </source>
</evidence>
<gene>
    <name evidence="10" type="ORF">APZ42_022678</name>
</gene>
<dbReference type="FunFam" id="3.30.70.330:FF:000893">
    <property type="entry name" value="Eukaryotic translation initiation factor 3 subunit G"/>
    <property type="match status" value="1"/>
</dbReference>
<dbReference type="Proteomes" id="UP000076858">
    <property type="component" value="Unassembled WGS sequence"/>
</dbReference>
<dbReference type="EMBL" id="LRGB01001361">
    <property type="protein sequence ID" value="KZS12541.1"/>
    <property type="molecule type" value="Genomic_DNA"/>
</dbReference>
<comment type="subunit">
    <text evidence="5">Component of the eukaryotic translation initiation factor 3 (eIF-3) complex.</text>
</comment>
<evidence type="ECO:0000256" key="4">
    <source>
        <dbReference type="ARBA" id="ARBA00022917"/>
    </source>
</evidence>
<feature type="region of interest" description="Disordered" evidence="7">
    <location>
        <begin position="157"/>
        <end position="201"/>
    </location>
</feature>
<dbReference type="SMART" id="SM00361">
    <property type="entry name" value="RRM_1"/>
    <property type="match status" value="1"/>
</dbReference>
<keyword evidence="1 5" id="KW-0963">Cytoplasm</keyword>
<dbReference type="STRING" id="35525.A0A0N8DBH9"/>
<evidence type="ECO:0000256" key="5">
    <source>
        <dbReference type="HAMAP-Rule" id="MF_03006"/>
    </source>
</evidence>
<feature type="region of interest" description="Disordered" evidence="7">
    <location>
        <begin position="1"/>
        <end position="30"/>
    </location>
</feature>
<dbReference type="InterPro" id="IPR000504">
    <property type="entry name" value="RRM_dom"/>
</dbReference>
<organism evidence="10 11">
    <name type="scientific">Daphnia magna</name>
    <dbReference type="NCBI Taxonomy" id="35525"/>
    <lineage>
        <taxon>Eukaryota</taxon>
        <taxon>Metazoa</taxon>
        <taxon>Ecdysozoa</taxon>
        <taxon>Arthropoda</taxon>
        <taxon>Crustacea</taxon>
        <taxon>Branchiopoda</taxon>
        <taxon>Diplostraca</taxon>
        <taxon>Cladocera</taxon>
        <taxon>Anomopoda</taxon>
        <taxon>Daphniidae</taxon>
        <taxon>Daphnia</taxon>
    </lineage>
</organism>
<sequence length="293" mass="32464">MPVADNEVKSSWADDVEDIDGLGLPPNTEEYKNGLKIITEYGLDDDNRKFKVVRTYKIEKRYVAKAIAQRKSWPKFGLSKEDKPGPNPATTIVSEDVSMQFITNKEDPDNKEDDPLMKLKSMQKGVVKCRICKEDHWTTQCPYKDTLLPVQEALNKAEEKKVGPPPAAAAAGGPQAKGGKEGSAYVAPALRDGGNRKGETMAMGRRTDEGCTVRVTNLSENARDSDLNDLFGKIGEISRIFLSKDKNTGQSRGFAFVSYKRKEDAERAIKTLNGFGYDHLILTVEWSKPSGTQ</sequence>
<evidence type="ECO:0000313" key="11">
    <source>
        <dbReference type="Proteomes" id="UP000076858"/>
    </source>
</evidence>
<dbReference type="InterPro" id="IPR024675">
    <property type="entry name" value="eIF3g_N"/>
</dbReference>
<dbReference type="InterPro" id="IPR012677">
    <property type="entry name" value="Nucleotide-bd_a/b_plait_sf"/>
</dbReference>
<dbReference type="SMART" id="SM00360">
    <property type="entry name" value="RRM"/>
    <property type="match status" value="1"/>
</dbReference>
<accession>A0A0N8DBH9</accession>
<dbReference type="OrthoDB" id="639027at2759"/>
<dbReference type="Gene3D" id="3.30.70.330">
    <property type="match status" value="1"/>
</dbReference>
<dbReference type="GO" id="GO:0003723">
    <property type="term" value="F:RNA binding"/>
    <property type="evidence" value="ECO:0007669"/>
    <property type="project" value="UniProtKB-UniRule"/>
</dbReference>
<dbReference type="InterPro" id="IPR035979">
    <property type="entry name" value="RBD_domain_sf"/>
</dbReference>
<dbReference type="GO" id="GO:0016282">
    <property type="term" value="C:eukaryotic 43S preinitiation complex"/>
    <property type="evidence" value="ECO:0007669"/>
    <property type="project" value="UniProtKB-UniRule"/>
</dbReference>
<name>A0A0N8DBH9_9CRUS</name>
<dbReference type="CDD" id="cd12408">
    <property type="entry name" value="RRM_eIF3G_like"/>
    <property type="match status" value="1"/>
</dbReference>
<dbReference type="EMBL" id="GDIQ01037526">
    <property type="protein sequence ID" value="JAN57211.1"/>
    <property type="molecule type" value="Transcribed_RNA"/>
</dbReference>
<dbReference type="Pfam" id="PF12353">
    <property type="entry name" value="eIF3g"/>
    <property type="match status" value="1"/>
</dbReference>
<evidence type="ECO:0000259" key="8">
    <source>
        <dbReference type="PROSITE" id="PS50102"/>
    </source>
</evidence>
<keyword evidence="3 6" id="KW-0694">RNA-binding</keyword>
<dbReference type="SUPFAM" id="SSF54928">
    <property type="entry name" value="RNA-binding domain, RBD"/>
    <property type="match status" value="1"/>
</dbReference>
<keyword evidence="4 5" id="KW-0648">Protein biosynthesis</keyword>
<dbReference type="AlphaFoldDB" id="A0A0N8DBH9"/>
<comment type="subcellular location">
    <subcellularLocation>
        <location evidence="5">Cytoplasm</location>
    </subcellularLocation>
</comment>